<comment type="caution">
    <text evidence="1">The sequence shown here is derived from an EMBL/GenBank/DDBJ whole genome shotgun (WGS) entry which is preliminary data.</text>
</comment>
<sequence length="45" mass="5219">MNFNVAFNSRFQSLQAQVFGFSYDVAYHGTRLPIFTHTVVENHVK</sequence>
<accession>A0ABS1JCQ3</accession>
<keyword evidence="2" id="KW-1185">Reference proteome</keyword>
<dbReference type="RefSeq" id="WP_201636640.1">
    <property type="nucleotide sequence ID" value="NZ_JAEQNB010000005.1"/>
</dbReference>
<organism evidence="1 2">
    <name type="scientific">Tumebacillus amylolyticus</name>
    <dbReference type="NCBI Taxonomy" id="2801339"/>
    <lineage>
        <taxon>Bacteria</taxon>
        <taxon>Bacillati</taxon>
        <taxon>Bacillota</taxon>
        <taxon>Bacilli</taxon>
        <taxon>Bacillales</taxon>
        <taxon>Alicyclobacillaceae</taxon>
        <taxon>Tumebacillus</taxon>
    </lineage>
</organism>
<gene>
    <name evidence="1" type="ORF">JJB07_15590</name>
</gene>
<name>A0ABS1JCQ3_9BACL</name>
<reference evidence="1 2" key="1">
    <citation type="submission" date="2021-01" db="EMBL/GenBank/DDBJ databases">
        <title>Tumebacillus sp. strain ITR2 16S ribosomal RNA gene Genome sequencing and assembly.</title>
        <authorList>
            <person name="Kang M."/>
        </authorList>
    </citation>
    <scope>NUCLEOTIDE SEQUENCE [LARGE SCALE GENOMIC DNA]</scope>
    <source>
        <strain evidence="1 2">ITR2</strain>
    </source>
</reference>
<proteinExistence type="predicted"/>
<dbReference type="Proteomes" id="UP000602284">
    <property type="component" value="Unassembled WGS sequence"/>
</dbReference>
<evidence type="ECO:0000313" key="2">
    <source>
        <dbReference type="Proteomes" id="UP000602284"/>
    </source>
</evidence>
<protein>
    <submittedName>
        <fullName evidence="1">Uncharacterized protein</fullName>
    </submittedName>
</protein>
<dbReference type="EMBL" id="JAEQNB010000005">
    <property type="protein sequence ID" value="MBL0388041.1"/>
    <property type="molecule type" value="Genomic_DNA"/>
</dbReference>
<evidence type="ECO:0000313" key="1">
    <source>
        <dbReference type="EMBL" id="MBL0388041.1"/>
    </source>
</evidence>